<dbReference type="EMBL" id="ML208288">
    <property type="protein sequence ID" value="TFK72184.1"/>
    <property type="molecule type" value="Genomic_DNA"/>
</dbReference>
<protein>
    <submittedName>
        <fullName evidence="1">Uncharacterized protein</fullName>
    </submittedName>
</protein>
<dbReference type="Proteomes" id="UP000308600">
    <property type="component" value="Unassembled WGS sequence"/>
</dbReference>
<proteinExistence type="predicted"/>
<keyword evidence="2" id="KW-1185">Reference proteome</keyword>
<evidence type="ECO:0000313" key="1">
    <source>
        <dbReference type="EMBL" id="TFK72184.1"/>
    </source>
</evidence>
<sequence>MPPSSKPLSQSSQQATLSSFFRSTSSTPSSQKKRRALSPIDLTGDDGYPPAKKSRVSTARGSPSRGSSRPTSDSRTSAAEQWRFSPVSPEKPSTAKPTPPRSQADEGASKLRHEKFKEKLLLENSKFRLKKSPEPIIVDDSDKEEDDGSDSDDAFKQLNALFTHKGKNKGKAKVPAPAPVKRPKKAVEVLGPNGQPYTPLELQVLQLKKENSGTVLMVEVGYKYKFFDNDAKVAAKELGMVAFNDRNFLVASIPTHRRDVHLKKLLAQGYRVGIVRQIETAALKKIGDNRNAPFERKLTHLFTAATYVDDLDSVDSVDRYTPPPFMCITEETKSTNGADVHFGMISICPSTGDVVWDDFEDGPMRIELETRLVHTRPTELLLPRTGLSSPTGRMLNHFTGVTSDGKKTRTELIDEMLEYDDAFSLVSDFYTDKKRAAAASESFKSGKLMAAITDFPKRVVIALAHAIKYLSAFNIADAFLETDFFTKFSTRAHMLLAANTLTNLEIYRNETDYGPRGSLVWVLDRTKTKFGARLLRSWVGRPLVDKRILQERVDAVEEILASSSEYLVSLRMVLKGLPDLAQGLCRIQYGRCTPEELAVLLPSFNKIANTFETMEKPSDFGFQCSLLNEILFTLPNLRGPIKKLLGAISVKEAAEGRKESIWTDPDRYPGIRDADLAIQLIAFELEEELKAVRKLLRMPSLKWTSIANDEYLIEVKKADRRPIPASWHCVSKTKYFERYQTPVIRQKLEERAQYQEKLDAEATNAFLLFLKEIAENHYSVMRDAVNKLATADCLLGFAQIAHQEGYTKPEFTDDDTLEIVNGRHPMVEVLREDPFVPNSIKMGNGSARHKIITGPNMGGKSSTVRMIALIAIMAQIGSYVPAESLKFGLLDSIHTRMGAFDDLARGRSTFMVEMTETSDILHSATGRSLVILDELGRGTSTFDGMAIADAVLQQLVQKTKCKTLFITHYPLVASSLERRFPVDIENLHMSYAADTRIDGTREITFLYRLTQGIATESFGIECGRLAGLPESILSLASDKASKMQEEVKWRRLQNLVCKSFKLVKKVDTETTSTATSLSGNTVEELRKLVEALRMTREGY</sequence>
<gene>
    <name evidence="1" type="ORF">BDN72DRAFT_836577</name>
</gene>
<name>A0ACD3B3I4_9AGAR</name>
<evidence type="ECO:0000313" key="2">
    <source>
        <dbReference type="Proteomes" id="UP000308600"/>
    </source>
</evidence>
<organism evidence="1 2">
    <name type="scientific">Pluteus cervinus</name>
    <dbReference type="NCBI Taxonomy" id="181527"/>
    <lineage>
        <taxon>Eukaryota</taxon>
        <taxon>Fungi</taxon>
        <taxon>Dikarya</taxon>
        <taxon>Basidiomycota</taxon>
        <taxon>Agaricomycotina</taxon>
        <taxon>Agaricomycetes</taxon>
        <taxon>Agaricomycetidae</taxon>
        <taxon>Agaricales</taxon>
        <taxon>Pluteineae</taxon>
        <taxon>Pluteaceae</taxon>
        <taxon>Pluteus</taxon>
    </lineage>
</organism>
<accession>A0ACD3B3I4</accession>
<reference evidence="1 2" key="1">
    <citation type="journal article" date="2019" name="Nat. Ecol. Evol.">
        <title>Megaphylogeny resolves global patterns of mushroom evolution.</title>
        <authorList>
            <person name="Varga T."/>
            <person name="Krizsan K."/>
            <person name="Foldi C."/>
            <person name="Dima B."/>
            <person name="Sanchez-Garcia M."/>
            <person name="Sanchez-Ramirez S."/>
            <person name="Szollosi G.J."/>
            <person name="Szarkandi J.G."/>
            <person name="Papp V."/>
            <person name="Albert L."/>
            <person name="Andreopoulos W."/>
            <person name="Angelini C."/>
            <person name="Antonin V."/>
            <person name="Barry K.W."/>
            <person name="Bougher N.L."/>
            <person name="Buchanan P."/>
            <person name="Buyck B."/>
            <person name="Bense V."/>
            <person name="Catcheside P."/>
            <person name="Chovatia M."/>
            <person name="Cooper J."/>
            <person name="Damon W."/>
            <person name="Desjardin D."/>
            <person name="Finy P."/>
            <person name="Geml J."/>
            <person name="Haridas S."/>
            <person name="Hughes K."/>
            <person name="Justo A."/>
            <person name="Karasinski D."/>
            <person name="Kautmanova I."/>
            <person name="Kiss B."/>
            <person name="Kocsube S."/>
            <person name="Kotiranta H."/>
            <person name="LaButti K.M."/>
            <person name="Lechner B.E."/>
            <person name="Liimatainen K."/>
            <person name="Lipzen A."/>
            <person name="Lukacs Z."/>
            <person name="Mihaltcheva S."/>
            <person name="Morgado L.N."/>
            <person name="Niskanen T."/>
            <person name="Noordeloos M.E."/>
            <person name="Ohm R.A."/>
            <person name="Ortiz-Santana B."/>
            <person name="Ovrebo C."/>
            <person name="Racz N."/>
            <person name="Riley R."/>
            <person name="Savchenko A."/>
            <person name="Shiryaev A."/>
            <person name="Soop K."/>
            <person name="Spirin V."/>
            <person name="Szebenyi C."/>
            <person name="Tomsovsky M."/>
            <person name="Tulloss R.E."/>
            <person name="Uehling J."/>
            <person name="Grigoriev I.V."/>
            <person name="Vagvolgyi C."/>
            <person name="Papp T."/>
            <person name="Martin F.M."/>
            <person name="Miettinen O."/>
            <person name="Hibbett D.S."/>
            <person name="Nagy L.G."/>
        </authorList>
    </citation>
    <scope>NUCLEOTIDE SEQUENCE [LARGE SCALE GENOMIC DNA]</scope>
    <source>
        <strain evidence="1 2">NL-1719</strain>
    </source>
</reference>